<comment type="cofactor">
    <cofactor evidence="8">
        <name>dipyrromethane</name>
        <dbReference type="ChEBI" id="CHEBI:60342"/>
    </cofactor>
    <text evidence="8">Binds 1 dipyrromethane group covalently.</text>
</comment>
<dbReference type="GO" id="GO:0006782">
    <property type="term" value="P:protoporphyrinogen IX biosynthetic process"/>
    <property type="evidence" value="ECO:0007669"/>
    <property type="project" value="UniProtKB-UniRule"/>
</dbReference>
<evidence type="ECO:0000256" key="5">
    <source>
        <dbReference type="ARBA" id="ARBA00022679"/>
    </source>
</evidence>
<comment type="subunit">
    <text evidence="4 8">Monomer.</text>
</comment>
<dbReference type="GO" id="GO:0004418">
    <property type="term" value="F:hydroxymethylbilane synthase activity"/>
    <property type="evidence" value="ECO:0007669"/>
    <property type="project" value="UniProtKB-UniRule"/>
</dbReference>
<dbReference type="NCBIfam" id="TIGR00212">
    <property type="entry name" value="hemC"/>
    <property type="match status" value="1"/>
</dbReference>
<dbReference type="HAMAP" id="MF_00260">
    <property type="entry name" value="Porphobil_deam"/>
    <property type="match status" value="1"/>
</dbReference>
<dbReference type="PRINTS" id="PR00151">
    <property type="entry name" value="PORPHBDMNASE"/>
</dbReference>
<organism evidence="12">
    <name type="scientific">Candidatus Kentrum sp. MB</name>
    <dbReference type="NCBI Taxonomy" id="2138164"/>
    <lineage>
        <taxon>Bacteria</taxon>
        <taxon>Pseudomonadati</taxon>
        <taxon>Pseudomonadota</taxon>
        <taxon>Gammaproteobacteria</taxon>
        <taxon>Candidatus Kentrum</taxon>
    </lineage>
</organism>
<dbReference type="PANTHER" id="PTHR11557">
    <property type="entry name" value="PORPHOBILINOGEN DEAMINASE"/>
    <property type="match status" value="1"/>
</dbReference>
<evidence type="ECO:0000256" key="2">
    <source>
        <dbReference type="ARBA" id="ARBA00004735"/>
    </source>
</evidence>
<evidence type="ECO:0000313" key="11">
    <source>
        <dbReference type="EMBL" id="VFK23621.1"/>
    </source>
</evidence>
<dbReference type="InterPro" id="IPR036803">
    <property type="entry name" value="Porphobilinogen_deaminase_C_sf"/>
</dbReference>
<evidence type="ECO:0000256" key="1">
    <source>
        <dbReference type="ARBA" id="ARBA00002869"/>
    </source>
</evidence>
<dbReference type="InterPro" id="IPR022419">
    <property type="entry name" value="Porphobilin_deaminase_cofac_BS"/>
</dbReference>
<evidence type="ECO:0000256" key="8">
    <source>
        <dbReference type="HAMAP-Rule" id="MF_00260"/>
    </source>
</evidence>
<dbReference type="PANTHER" id="PTHR11557:SF0">
    <property type="entry name" value="PORPHOBILINOGEN DEAMINASE"/>
    <property type="match status" value="1"/>
</dbReference>
<evidence type="ECO:0000259" key="10">
    <source>
        <dbReference type="Pfam" id="PF03900"/>
    </source>
</evidence>
<dbReference type="GO" id="GO:0005737">
    <property type="term" value="C:cytoplasm"/>
    <property type="evidence" value="ECO:0007669"/>
    <property type="project" value="UniProtKB-UniRule"/>
</dbReference>
<dbReference type="FunFam" id="3.40.190.10:FF:000005">
    <property type="entry name" value="Porphobilinogen deaminase"/>
    <property type="match status" value="1"/>
</dbReference>
<dbReference type="Pfam" id="PF01379">
    <property type="entry name" value="Porphobil_deam"/>
    <property type="match status" value="1"/>
</dbReference>
<comment type="miscellaneous">
    <text evidence="8">The porphobilinogen subunits are added to the dipyrromethane group.</text>
</comment>
<dbReference type="Pfam" id="PF03900">
    <property type="entry name" value="Porphobil_deamC"/>
    <property type="match status" value="1"/>
</dbReference>
<dbReference type="SUPFAM" id="SSF53850">
    <property type="entry name" value="Periplasmic binding protein-like II"/>
    <property type="match status" value="1"/>
</dbReference>
<protein>
    <recommendedName>
        <fullName evidence="8">Porphobilinogen deaminase</fullName>
        <shortName evidence="8">PBG</shortName>
        <ecNumber evidence="8">2.5.1.61</ecNumber>
    </recommendedName>
    <alternativeName>
        <fullName evidence="8">Hydroxymethylbilane synthase</fullName>
        <shortName evidence="8">HMBS</shortName>
    </alternativeName>
    <alternativeName>
        <fullName evidence="8">Pre-uroporphyrinogen synthase</fullName>
    </alternativeName>
</protein>
<dbReference type="Gene3D" id="3.30.160.40">
    <property type="entry name" value="Porphobilinogen deaminase, C-terminal domain"/>
    <property type="match status" value="1"/>
</dbReference>
<evidence type="ECO:0000259" key="9">
    <source>
        <dbReference type="Pfam" id="PF01379"/>
    </source>
</evidence>
<keyword evidence="5 8" id="KW-0808">Transferase</keyword>
<dbReference type="Gene3D" id="3.40.190.10">
    <property type="entry name" value="Periplasmic binding protein-like II"/>
    <property type="match status" value="2"/>
</dbReference>
<reference evidence="12" key="1">
    <citation type="submission" date="2019-02" db="EMBL/GenBank/DDBJ databases">
        <authorList>
            <person name="Gruber-Vodicka R. H."/>
            <person name="Seah K. B. B."/>
        </authorList>
    </citation>
    <scope>NUCLEOTIDE SEQUENCE</scope>
    <source>
        <strain evidence="11">BECK_BZ197</strain>
        <strain evidence="13">BECK_BZ198</strain>
        <strain evidence="12">BECK_BZ199</strain>
    </source>
</reference>
<dbReference type="SUPFAM" id="SSF54782">
    <property type="entry name" value="Porphobilinogen deaminase (hydroxymethylbilane synthase), C-terminal domain"/>
    <property type="match status" value="1"/>
</dbReference>
<evidence type="ECO:0000256" key="6">
    <source>
        <dbReference type="ARBA" id="ARBA00023244"/>
    </source>
</evidence>
<feature type="domain" description="Porphobilinogen deaminase C-terminal" evidence="10">
    <location>
        <begin position="229"/>
        <end position="310"/>
    </location>
</feature>
<gene>
    <name evidence="8" type="primary">hemC</name>
    <name evidence="11" type="ORF">BECKMB1821G_GA0114241_100557</name>
    <name evidence="13" type="ORF">BECKMB1821H_GA0114242_100555</name>
    <name evidence="12" type="ORF">BECKMB1821I_GA0114274_100555</name>
</gene>
<dbReference type="FunFam" id="3.40.190.10:FF:000004">
    <property type="entry name" value="Porphobilinogen deaminase"/>
    <property type="match status" value="1"/>
</dbReference>
<comment type="pathway">
    <text evidence="2">Porphyrin-containing compound metabolism; protoporphyrin-IX biosynthesis; coproporphyrinogen-III from 5-aminolevulinate: step 2/4.</text>
</comment>
<keyword evidence="6 8" id="KW-0627">Porphyrin biosynthesis</keyword>
<accession>A0A450XFA9</accession>
<dbReference type="PIRSF" id="PIRSF001438">
    <property type="entry name" value="4pyrrol_synth_OHMeBilane_synth"/>
    <property type="match status" value="1"/>
</dbReference>
<dbReference type="InterPro" id="IPR022417">
    <property type="entry name" value="Porphobilin_deaminase_N"/>
</dbReference>
<dbReference type="EMBL" id="CAADFO010000005">
    <property type="protein sequence ID" value="VFK23621.1"/>
    <property type="molecule type" value="Genomic_DNA"/>
</dbReference>
<comment type="function">
    <text evidence="1 8">Tetrapolymerization of the monopyrrole PBG into the hydroxymethylbilane pre-uroporphyrinogen in several discrete steps.</text>
</comment>
<dbReference type="EMBL" id="CAADGH010000005">
    <property type="protein sequence ID" value="VFK74490.1"/>
    <property type="molecule type" value="Genomic_DNA"/>
</dbReference>
<feature type="modified residue" description="S-(dipyrrolylmethanemethyl)cysteine" evidence="8">
    <location>
        <position position="245"/>
    </location>
</feature>
<proteinExistence type="inferred from homology"/>
<dbReference type="EMBL" id="CAADFQ010000005">
    <property type="protein sequence ID" value="VFK27975.1"/>
    <property type="molecule type" value="Genomic_DNA"/>
</dbReference>
<dbReference type="PROSITE" id="PS00533">
    <property type="entry name" value="PORPHOBILINOGEN_DEAM"/>
    <property type="match status" value="1"/>
</dbReference>
<dbReference type="CDD" id="cd13646">
    <property type="entry name" value="PBP2_EcHMBS_like"/>
    <property type="match status" value="1"/>
</dbReference>
<dbReference type="UniPathway" id="UPA00251">
    <property type="reaction ID" value="UER00319"/>
</dbReference>
<evidence type="ECO:0000313" key="13">
    <source>
        <dbReference type="EMBL" id="VFK74490.1"/>
    </source>
</evidence>
<comment type="catalytic activity">
    <reaction evidence="7 8">
        <text>4 porphobilinogen + H2O = hydroxymethylbilane + 4 NH4(+)</text>
        <dbReference type="Rhea" id="RHEA:13185"/>
        <dbReference type="ChEBI" id="CHEBI:15377"/>
        <dbReference type="ChEBI" id="CHEBI:28938"/>
        <dbReference type="ChEBI" id="CHEBI:57845"/>
        <dbReference type="ChEBI" id="CHEBI:58126"/>
        <dbReference type="EC" id="2.5.1.61"/>
    </reaction>
</comment>
<evidence type="ECO:0000256" key="3">
    <source>
        <dbReference type="ARBA" id="ARBA00005638"/>
    </source>
</evidence>
<dbReference type="AlphaFoldDB" id="A0A450XFA9"/>
<evidence type="ECO:0000313" key="12">
    <source>
        <dbReference type="EMBL" id="VFK27975.1"/>
    </source>
</evidence>
<evidence type="ECO:0000256" key="7">
    <source>
        <dbReference type="ARBA" id="ARBA00048169"/>
    </source>
</evidence>
<name>A0A450XFA9_9GAMM</name>
<feature type="domain" description="Porphobilinogen deaminase N-terminal" evidence="9">
    <location>
        <begin position="9"/>
        <end position="214"/>
    </location>
</feature>
<dbReference type="InterPro" id="IPR022418">
    <property type="entry name" value="Porphobilinogen_deaminase_C"/>
</dbReference>
<evidence type="ECO:0000256" key="4">
    <source>
        <dbReference type="ARBA" id="ARBA00011245"/>
    </source>
</evidence>
<sequence>MSISHQETIRIATRRSPLAMWQATYVGDRLREYYPDIDIRLVPIVTEGDRISDTPLARIGGKGLFVKELERALLDGSADIAAHSMKDVPAILPDKLALPVILAREDPRDALISNRDSRLDELSSGARIGTCSLRRQCQVRELRSDLELMDLRGNVGTRLSKLDAGEFDGIILAVAGLKRLGFQDRISETFPQSVILPAIGQGAIGIECRREDIHTGAKIRILNDLPTARCVQAERAMNGVLAGGCQAPVAGYAEIEQGYLRLWGLVGKPDGSRILRAQDKLSVESVYTPDGVIDESTAAGLGRAVAKALLDRGAEEILAALR</sequence>
<dbReference type="EC" id="2.5.1.61" evidence="8"/>
<comment type="similarity">
    <text evidence="3 8">Belongs to the HMBS family.</text>
</comment>
<dbReference type="InterPro" id="IPR000860">
    <property type="entry name" value="HemC"/>
</dbReference>